<dbReference type="PROSITE" id="PS00595">
    <property type="entry name" value="AA_TRANSFER_CLASS_5"/>
    <property type="match status" value="1"/>
</dbReference>
<evidence type="ECO:0000256" key="4">
    <source>
        <dbReference type="ARBA" id="ARBA00012239"/>
    </source>
</evidence>
<keyword evidence="6 14" id="KW-0808">Transferase</keyword>
<dbReference type="SUPFAM" id="SSF53383">
    <property type="entry name" value="PLP-dependent transferases"/>
    <property type="match status" value="1"/>
</dbReference>
<accession>F2J0V3</accession>
<dbReference type="AlphaFoldDB" id="F2J0V3"/>
<keyword evidence="15" id="KW-1185">Reference proteome</keyword>
<dbReference type="Pfam" id="PF00266">
    <property type="entry name" value="Aminotran_5"/>
    <property type="match status" value="1"/>
</dbReference>
<evidence type="ECO:0000256" key="11">
    <source>
        <dbReference type="ARBA" id="ARBA00050776"/>
    </source>
</evidence>
<dbReference type="InterPro" id="IPR015424">
    <property type="entry name" value="PyrdxlP-dep_Trfase"/>
</dbReference>
<gene>
    <name evidence="14" type="ordered locus">SL003B_2364</name>
</gene>
<evidence type="ECO:0000256" key="12">
    <source>
        <dbReference type="RuleBase" id="RU004504"/>
    </source>
</evidence>
<reference evidence="14 15" key="1">
    <citation type="journal article" date="2011" name="J. Bacteriol.">
        <title>Complete genome sequence of Polymorphum gilvum SL003B-26A1T, a crude oil-degrading bacterium from oil-polluted saline soil.</title>
        <authorList>
            <person name="Li S.G."/>
            <person name="Tang Y.Q."/>
            <person name="Nie Y."/>
            <person name="Cai M."/>
            <person name="Wu X.L."/>
        </authorList>
    </citation>
    <scope>NUCLEOTIDE SEQUENCE [LARGE SCALE GENOMIC DNA]</scope>
    <source>
        <strain evidence="15">LMG 25793 / CGMCC 1.9160 / SL003B-26A1</strain>
    </source>
</reference>
<evidence type="ECO:0000256" key="1">
    <source>
        <dbReference type="ARBA" id="ARBA00001933"/>
    </source>
</evidence>
<comment type="catalytic activity">
    <reaction evidence="11">
        <text>(sulfur carrier)-H + L-cysteine = (sulfur carrier)-SH + L-alanine</text>
        <dbReference type="Rhea" id="RHEA:43892"/>
        <dbReference type="Rhea" id="RHEA-COMP:14737"/>
        <dbReference type="Rhea" id="RHEA-COMP:14739"/>
        <dbReference type="ChEBI" id="CHEBI:29917"/>
        <dbReference type="ChEBI" id="CHEBI:35235"/>
        <dbReference type="ChEBI" id="CHEBI:57972"/>
        <dbReference type="ChEBI" id="CHEBI:64428"/>
        <dbReference type="EC" id="2.8.1.7"/>
    </reaction>
</comment>
<dbReference type="InterPro" id="IPR000192">
    <property type="entry name" value="Aminotrans_V_dom"/>
</dbReference>
<evidence type="ECO:0000313" key="14">
    <source>
        <dbReference type="EMBL" id="ADZ70789.1"/>
    </source>
</evidence>
<comment type="cofactor">
    <cofactor evidence="1 12">
        <name>pyridoxal 5'-phosphate</name>
        <dbReference type="ChEBI" id="CHEBI:597326"/>
    </cofactor>
</comment>
<keyword evidence="10" id="KW-0411">Iron-sulfur</keyword>
<comment type="similarity">
    <text evidence="3">Belongs to the class-V pyridoxal-phosphate-dependent aminotransferase family. NifS/IscS subfamily.</text>
</comment>
<feature type="domain" description="Aminotransferase class V" evidence="13">
    <location>
        <begin position="9"/>
        <end position="369"/>
    </location>
</feature>
<keyword evidence="9" id="KW-0408">Iron</keyword>
<protein>
    <recommendedName>
        <fullName evidence="5">Cysteine desulfurase</fullName>
        <ecNumber evidence="4">2.8.1.7</ecNumber>
    </recommendedName>
</protein>
<evidence type="ECO:0000313" key="15">
    <source>
        <dbReference type="Proteomes" id="UP000008130"/>
    </source>
</evidence>
<dbReference type="Gene3D" id="1.10.260.50">
    <property type="match status" value="1"/>
</dbReference>
<evidence type="ECO:0000259" key="13">
    <source>
        <dbReference type="Pfam" id="PF00266"/>
    </source>
</evidence>
<evidence type="ECO:0000256" key="5">
    <source>
        <dbReference type="ARBA" id="ARBA00013558"/>
    </source>
</evidence>
<comment type="function">
    <text evidence="2">Catalyzes the removal of elemental sulfur atoms from cysteine to produce alanine. Seems to participate in the biosynthesis of the nitrogenase metalloclusters by providing the inorganic sulfur required for the Fe-S core formation.</text>
</comment>
<sequence length="389" mass="39863">MTSDRPHLYLDYNAGAPLRPQVRACVIDCLQETGNASSVHAPGRRARGRIEDAREAVARLCGTSARGVIFTSGGTEANVTALTPEWQGGDGPLYLNRLLCTATEHPSVLAGGRFPASQVATVPVDADGVVRLDALEALLAEGGPALVSVMAANNETGVLQPLEQIGALVKAAGGIFHVDAVQAAGRIALDLATWQVDAISLSAHKLGGPQGAGALVLKRAGVAPKPLLTGGGQEGRRRAGTENVAALAGFGVAATSAAADLVDMDRLRDLTGLLETGLRHICPQTVVFSQRARRLANTTCFALPGVAAETALIACDLAGASVSSGAACSSGKVAASHVLTAMGVDEETARCALRISLGWGSDRADVTRFLEIFADLAGRLVPRSRGCAA</sequence>
<dbReference type="PANTHER" id="PTHR11601">
    <property type="entry name" value="CYSTEINE DESULFURYLASE FAMILY MEMBER"/>
    <property type="match status" value="1"/>
</dbReference>
<name>F2J0V3_POLGS</name>
<dbReference type="Gene3D" id="3.90.1150.10">
    <property type="entry name" value="Aspartate Aminotransferase, domain 1"/>
    <property type="match status" value="1"/>
</dbReference>
<keyword evidence="8" id="KW-0663">Pyridoxal phosphate</keyword>
<dbReference type="GO" id="GO:0008483">
    <property type="term" value="F:transaminase activity"/>
    <property type="evidence" value="ECO:0007669"/>
    <property type="project" value="UniProtKB-KW"/>
</dbReference>
<dbReference type="Proteomes" id="UP000008130">
    <property type="component" value="Chromosome"/>
</dbReference>
<dbReference type="Gene3D" id="3.40.640.10">
    <property type="entry name" value="Type I PLP-dependent aspartate aminotransferase-like (Major domain)"/>
    <property type="match status" value="1"/>
</dbReference>
<organism evidence="14 15">
    <name type="scientific">Polymorphum gilvum (strain LMG 25793 / CGMCC 1.9160 / SL003B-26A1)</name>
    <dbReference type="NCBI Taxonomy" id="991905"/>
    <lineage>
        <taxon>Bacteria</taxon>
        <taxon>Pseudomonadati</taxon>
        <taxon>Pseudomonadota</taxon>
        <taxon>Alphaproteobacteria</taxon>
        <taxon>Rhodobacterales</taxon>
        <taxon>Paracoccaceae</taxon>
        <taxon>Polymorphum</taxon>
    </lineage>
</organism>
<dbReference type="PIRSF" id="PIRSF005572">
    <property type="entry name" value="NifS"/>
    <property type="match status" value="1"/>
</dbReference>
<evidence type="ECO:0000256" key="7">
    <source>
        <dbReference type="ARBA" id="ARBA00022723"/>
    </source>
</evidence>
<dbReference type="RefSeq" id="WP_013653104.1">
    <property type="nucleotide sequence ID" value="NC_015259.1"/>
</dbReference>
<keyword evidence="14" id="KW-0032">Aminotransferase</keyword>
<dbReference type="EMBL" id="CP002568">
    <property type="protein sequence ID" value="ADZ70789.1"/>
    <property type="molecule type" value="Genomic_DNA"/>
</dbReference>
<keyword evidence="7" id="KW-0479">Metal-binding</keyword>
<dbReference type="InterPro" id="IPR016454">
    <property type="entry name" value="Cysteine_dSase"/>
</dbReference>
<dbReference type="PANTHER" id="PTHR11601:SF34">
    <property type="entry name" value="CYSTEINE DESULFURASE"/>
    <property type="match status" value="1"/>
</dbReference>
<dbReference type="STRING" id="991905.SL003B_2364"/>
<dbReference type="OrthoDB" id="9808002at2"/>
<proteinExistence type="inferred from homology"/>
<evidence type="ECO:0000256" key="8">
    <source>
        <dbReference type="ARBA" id="ARBA00022898"/>
    </source>
</evidence>
<dbReference type="HOGENOM" id="CLU_003433_0_0_5"/>
<dbReference type="KEGG" id="pgv:SL003B_2364"/>
<evidence type="ECO:0000256" key="2">
    <source>
        <dbReference type="ARBA" id="ARBA00003120"/>
    </source>
</evidence>
<evidence type="ECO:0000256" key="6">
    <source>
        <dbReference type="ARBA" id="ARBA00022679"/>
    </source>
</evidence>
<evidence type="ECO:0000256" key="9">
    <source>
        <dbReference type="ARBA" id="ARBA00023004"/>
    </source>
</evidence>
<evidence type="ECO:0000256" key="10">
    <source>
        <dbReference type="ARBA" id="ARBA00023014"/>
    </source>
</evidence>
<dbReference type="EC" id="2.8.1.7" evidence="4"/>
<dbReference type="InterPro" id="IPR015421">
    <property type="entry name" value="PyrdxlP-dep_Trfase_major"/>
</dbReference>
<dbReference type="PATRIC" id="fig|991905.3.peg.2423"/>
<dbReference type="InterPro" id="IPR015422">
    <property type="entry name" value="PyrdxlP-dep_Trfase_small"/>
</dbReference>
<evidence type="ECO:0000256" key="3">
    <source>
        <dbReference type="ARBA" id="ARBA00006490"/>
    </source>
</evidence>
<dbReference type="eggNOG" id="COG1104">
    <property type="taxonomic scope" value="Bacteria"/>
</dbReference>
<dbReference type="InterPro" id="IPR020578">
    <property type="entry name" value="Aminotrans_V_PyrdxlP_BS"/>
</dbReference>
<dbReference type="GO" id="GO:0051536">
    <property type="term" value="F:iron-sulfur cluster binding"/>
    <property type="evidence" value="ECO:0007669"/>
    <property type="project" value="UniProtKB-KW"/>
</dbReference>
<dbReference type="GO" id="GO:0031071">
    <property type="term" value="F:cysteine desulfurase activity"/>
    <property type="evidence" value="ECO:0007669"/>
    <property type="project" value="UniProtKB-EC"/>
</dbReference>
<dbReference type="GO" id="GO:0046872">
    <property type="term" value="F:metal ion binding"/>
    <property type="evidence" value="ECO:0007669"/>
    <property type="project" value="UniProtKB-KW"/>
</dbReference>